<comment type="subcellular location">
    <subcellularLocation>
        <location evidence="1">Cell membrane</location>
        <topology evidence="1">Multi-pass membrane protein</topology>
    </subcellularLocation>
</comment>
<evidence type="ECO:0000256" key="6">
    <source>
        <dbReference type="ARBA" id="ARBA00023136"/>
    </source>
</evidence>
<name>A0A2A3YG39_9MICO</name>
<evidence type="ECO:0000313" key="9">
    <source>
        <dbReference type="EMBL" id="PCC38293.1"/>
    </source>
</evidence>
<dbReference type="GO" id="GO:0022857">
    <property type="term" value="F:transmembrane transporter activity"/>
    <property type="evidence" value="ECO:0007669"/>
    <property type="project" value="InterPro"/>
</dbReference>
<keyword evidence="4 7" id="KW-0812">Transmembrane</keyword>
<evidence type="ECO:0000259" key="8">
    <source>
        <dbReference type="PROSITE" id="PS50850"/>
    </source>
</evidence>
<evidence type="ECO:0000256" key="1">
    <source>
        <dbReference type="ARBA" id="ARBA00004651"/>
    </source>
</evidence>
<dbReference type="RefSeq" id="WP_096197627.1">
    <property type="nucleotide sequence ID" value="NZ_NRGR01000024.1"/>
</dbReference>
<dbReference type="CDD" id="cd06173">
    <property type="entry name" value="MFS_MefA_like"/>
    <property type="match status" value="1"/>
</dbReference>
<feature type="domain" description="Major facilitator superfamily (MFS) profile" evidence="8">
    <location>
        <begin position="1"/>
        <end position="415"/>
    </location>
</feature>
<dbReference type="Pfam" id="PF05977">
    <property type="entry name" value="MFS_3"/>
    <property type="match status" value="1"/>
</dbReference>
<feature type="transmembrane region" description="Helical" evidence="7">
    <location>
        <begin position="320"/>
        <end position="340"/>
    </location>
</feature>
<evidence type="ECO:0000256" key="7">
    <source>
        <dbReference type="SAM" id="Phobius"/>
    </source>
</evidence>
<feature type="transmembrane region" description="Helical" evidence="7">
    <location>
        <begin position="367"/>
        <end position="387"/>
    </location>
</feature>
<feature type="transmembrane region" description="Helical" evidence="7">
    <location>
        <begin position="167"/>
        <end position="191"/>
    </location>
</feature>
<dbReference type="OrthoDB" id="9815525at2"/>
<evidence type="ECO:0000256" key="5">
    <source>
        <dbReference type="ARBA" id="ARBA00022989"/>
    </source>
</evidence>
<organism evidence="9 10">
    <name type="scientific">Brachybacterium alimentarium</name>
    <dbReference type="NCBI Taxonomy" id="47845"/>
    <lineage>
        <taxon>Bacteria</taxon>
        <taxon>Bacillati</taxon>
        <taxon>Actinomycetota</taxon>
        <taxon>Actinomycetes</taxon>
        <taxon>Micrococcales</taxon>
        <taxon>Dermabacteraceae</taxon>
        <taxon>Brachybacterium</taxon>
    </lineage>
</organism>
<dbReference type="SUPFAM" id="SSF103473">
    <property type="entry name" value="MFS general substrate transporter"/>
    <property type="match status" value="1"/>
</dbReference>
<keyword evidence="5 7" id="KW-1133">Transmembrane helix</keyword>
<dbReference type="PANTHER" id="PTHR23513">
    <property type="entry name" value="INTEGRAL MEMBRANE EFFLUX PROTEIN-RELATED"/>
    <property type="match status" value="1"/>
</dbReference>
<feature type="transmembrane region" description="Helical" evidence="7">
    <location>
        <begin position="393"/>
        <end position="412"/>
    </location>
</feature>
<gene>
    <name evidence="9" type="ORF">CIK66_14755</name>
</gene>
<keyword evidence="3" id="KW-1003">Cell membrane</keyword>
<dbReference type="Gene3D" id="1.20.1250.20">
    <property type="entry name" value="MFS general substrate transporter like domains"/>
    <property type="match status" value="1"/>
</dbReference>
<feature type="transmembrane region" description="Helical" evidence="7">
    <location>
        <begin position="59"/>
        <end position="79"/>
    </location>
</feature>
<dbReference type="PANTHER" id="PTHR23513:SF6">
    <property type="entry name" value="MAJOR FACILITATOR SUPERFAMILY ASSOCIATED DOMAIN-CONTAINING PROTEIN"/>
    <property type="match status" value="1"/>
</dbReference>
<keyword evidence="10" id="KW-1185">Reference proteome</keyword>
<accession>A0A2A3YG39</accession>
<dbReference type="EMBL" id="NRGR01000024">
    <property type="protein sequence ID" value="PCC38293.1"/>
    <property type="molecule type" value="Genomic_DNA"/>
</dbReference>
<proteinExistence type="predicted"/>
<feature type="transmembrane region" description="Helical" evidence="7">
    <location>
        <begin position="261"/>
        <end position="284"/>
    </location>
</feature>
<evidence type="ECO:0000256" key="4">
    <source>
        <dbReference type="ARBA" id="ARBA00022692"/>
    </source>
</evidence>
<feature type="transmembrane region" description="Helical" evidence="7">
    <location>
        <begin position="296"/>
        <end position="314"/>
    </location>
</feature>
<dbReference type="PROSITE" id="PS50850">
    <property type="entry name" value="MFS"/>
    <property type="match status" value="1"/>
</dbReference>
<sequence length="418" mass="44027">MRDDETARRRTVREPLALRGFRSYWLASTSGFTALAVSTVAVDVLVIDILAASEAQVGLVRAVQFLPYLLLGLLAGAYVDRWRRRPVLVVGHLVQAMMLTAIPVLFVIGGLTIGATAGILFAIGCSGVFIAAAERSYLPDLVPRRALVLANARVGQSLTVAETSGPALGGALVGIVGAPMTLLISAAGRVVSAVIIGKVRRPEPAPRPDHPRLWRAIADGLRFTYRHRTLAPLAISTNIWFLANSISLTVLALFVLRGLGLAAVVYGLMLTAVGVGGLMGALCATRAAVRLGEGDVIIVARIVCALTWVMMALTPVHAESWGVVTYLIVVLGIYGFSMGAEEPSEMAFRQSATERSMLGRVNATMRSANRTAALLGAASGGVLVGVVGFRPTFAVVAVIFMVAVLVALLSPLRGARSR</sequence>
<keyword evidence="2" id="KW-0813">Transport</keyword>
<dbReference type="Proteomes" id="UP000218598">
    <property type="component" value="Unassembled WGS sequence"/>
</dbReference>
<comment type="caution">
    <text evidence="9">The sequence shown here is derived from an EMBL/GenBank/DDBJ whole genome shotgun (WGS) entry which is preliminary data.</text>
</comment>
<protein>
    <recommendedName>
        <fullName evidence="8">Major facilitator superfamily (MFS) profile domain-containing protein</fullName>
    </recommendedName>
</protein>
<feature type="transmembrane region" description="Helical" evidence="7">
    <location>
        <begin position="230"/>
        <end position="255"/>
    </location>
</feature>
<feature type="transmembrane region" description="Helical" evidence="7">
    <location>
        <begin position="21"/>
        <end position="47"/>
    </location>
</feature>
<evidence type="ECO:0000313" key="10">
    <source>
        <dbReference type="Proteomes" id="UP000218598"/>
    </source>
</evidence>
<dbReference type="AlphaFoldDB" id="A0A2A3YG39"/>
<dbReference type="InterPro" id="IPR010290">
    <property type="entry name" value="TM_effector"/>
</dbReference>
<evidence type="ECO:0000256" key="2">
    <source>
        <dbReference type="ARBA" id="ARBA00022448"/>
    </source>
</evidence>
<dbReference type="InterPro" id="IPR020846">
    <property type="entry name" value="MFS_dom"/>
</dbReference>
<reference evidence="9 10" key="1">
    <citation type="journal article" date="2017" name="Elife">
        <title>Extensive horizontal gene transfer in cheese-associated bacteria.</title>
        <authorList>
            <person name="Bonham K.S."/>
            <person name="Wolfe B.E."/>
            <person name="Dutton R.J."/>
        </authorList>
    </citation>
    <scope>NUCLEOTIDE SEQUENCE [LARGE SCALE GENOMIC DNA]</scope>
    <source>
        <strain evidence="9 10">341_9</strain>
    </source>
</reference>
<dbReference type="InterPro" id="IPR036259">
    <property type="entry name" value="MFS_trans_sf"/>
</dbReference>
<dbReference type="GO" id="GO:0005886">
    <property type="term" value="C:plasma membrane"/>
    <property type="evidence" value="ECO:0007669"/>
    <property type="project" value="UniProtKB-SubCell"/>
</dbReference>
<evidence type="ECO:0000256" key="3">
    <source>
        <dbReference type="ARBA" id="ARBA00022475"/>
    </source>
</evidence>
<keyword evidence="6 7" id="KW-0472">Membrane</keyword>
<feature type="transmembrane region" description="Helical" evidence="7">
    <location>
        <begin position="100"/>
        <end position="133"/>
    </location>
</feature>